<dbReference type="EMBL" id="FOCX01000001">
    <property type="protein sequence ID" value="SEM95485.1"/>
    <property type="molecule type" value="Genomic_DNA"/>
</dbReference>
<proteinExistence type="predicted"/>
<dbReference type="Proteomes" id="UP000198775">
    <property type="component" value="Unassembled WGS sequence"/>
</dbReference>
<reference evidence="2" key="1">
    <citation type="submission" date="2016-10" db="EMBL/GenBank/DDBJ databases">
        <authorList>
            <person name="Varghese N."/>
            <person name="Submissions S."/>
        </authorList>
    </citation>
    <scope>NUCLEOTIDE SEQUENCE [LARGE SCALE GENOMIC DNA]</scope>
    <source>
        <strain evidence="2">IBRC-M 10043</strain>
    </source>
</reference>
<sequence length="522" mass="59620">MGENEPIEVEVNEVYESGITGAELHRNAERYFGEQLPCQRDGRCSYMEKRDFVPENYDVLIGHYLQAHNDDYLEDRYVAFDEFPGDAYFFEPRHNEATRAITNYLEAEQDLPFDTWKRLYYHRGDSEYEDEVEAWKSDLGFYSHKDTRYILQRKPGFHANAPLLTHAALEFDLLDNDWEYATLGSGRRAVRSSEDEWTILNPPPIHRAKSVVALDGTPTVTKWRLILGGDWINHEEVLDTPEEKRHYLEEILGLTIIQTTADSKPYHSGDYVNVDSDGALLESIHEKEGTRSAVITSKAAEELYSASGVDNHIGISEHYNNLIGSNQFKGVQLGSVIGSPHPPEDEAVQRWAALDGESVERQEYEDGTTKRGTYLDFGPFGNALFQDVVHNEILQAVMRFGRTPGKDEPGATVYVHTFWLPDWVIPEKQLQVKTWSDGMNEVVTALQESEKWPSGEWTNKEIAESISIGVRQVSKLMQELDEEGYVAHRRGGRGNAYHWSNIRLDDFSEFGKVEDVSELSRT</sequence>
<dbReference type="AlphaFoldDB" id="A0A1H8CKB9"/>
<dbReference type="InterPro" id="IPR036390">
    <property type="entry name" value="WH_DNA-bd_sf"/>
</dbReference>
<evidence type="ECO:0000313" key="2">
    <source>
        <dbReference type="Proteomes" id="UP000198775"/>
    </source>
</evidence>
<name>A0A1H8CKB9_9EURY</name>
<organism evidence="1 2">
    <name type="scientific">Halorientalis persicus</name>
    <dbReference type="NCBI Taxonomy" id="1367881"/>
    <lineage>
        <taxon>Archaea</taxon>
        <taxon>Methanobacteriati</taxon>
        <taxon>Methanobacteriota</taxon>
        <taxon>Stenosarchaea group</taxon>
        <taxon>Halobacteria</taxon>
        <taxon>Halobacteriales</taxon>
        <taxon>Haloarculaceae</taxon>
        <taxon>Halorientalis</taxon>
    </lineage>
</organism>
<dbReference type="SUPFAM" id="SSF46785">
    <property type="entry name" value="Winged helix' DNA-binding domain"/>
    <property type="match status" value="1"/>
</dbReference>
<keyword evidence="2" id="KW-1185">Reference proteome</keyword>
<protein>
    <submittedName>
        <fullName evidence="1">Transcriptional regulator</fullName>
    </submittedName>
</protein>
<evidence type="ECO:0000313" key="1">
    <source>
        <dbReference type="EMBL" id="SEM95485.1"/>
    </source>
</evidence>
<accession>A0A1H8CKB9</accession>
<gene>
    <name evidence="1" type="ORF">SAMN05216388_10014</name>
</gene>